<gene>
    <name evidence="2" type="ORF">BECKMB1821G_GA0114241_108811</name>
    <name evidence="3" type="ORF">BECKMB1821H_GA0114242_100376</name>
    <name evidence="1" type="ORF">BECKMB1821I_GA0114274_100376</name>
</gene>
<protein>
    <recommendedName>
        <fullName evidence="4">DUF29 domain-containing protein</fullName>
    </recommendedName>
</protein>
<dbReference type="EMBL" id="CAADFO010000088">
    <property type="protein sequence ID" value="VFK31619.1"/>
    <property type="molecule type" value="Genomic_DNA"/>
</dbReference>
<name>A0A450XE73_9GAMM</name>
<sequence length="139" mass="16318">MLYDTDFYAWANRAAALLRAGHFLEADMENIAEEIESMAKSERRELIDRLKVLLVHLLRWQYQPAFRGRSWELTIKEQRRRLKLHLSDNPSLKNELDQSIANAYGIAIIRAEKETGLESFPEVCPYGFEEIMDDNFWPA</sequence>
<dbReference type="PANTHER" id="PTHR34235">
    <property type="entry name" value="SLR1203 PROTEIN-RELATED"/>
    <property type="match status" value="1"/>
</dbReference>
<evidence type="ECO:0008006" key="4">
    <source>
        <dbReference type="Google" id="ProtNLM"/>
    </source>
</evidence>
<evidence type="ECO:0000313" key="3">
    <source>
        <dbReference type="EMBL" id="VFK74346.1"/>
    </source>
</evidence>
<organism evidence="1">
    <name type="scientific">Candidatus Kentrum sp. MB</name>
    <dbReference type="NCBI Taxonomy" id="2138164"/>
    <lineage>
        <taxon>Bacteria</taxon>
        <taxon>Pseudomonadati</taxon>
        <taxon>Pseudomonadota</taxon>
        <taxon>Gammaproteobacteria</taxon>
        <taxon>Candidatus Kentrum</taxon>
    </lineage>
</organism>
<evidence type="ECO:0000313" key="1">
    <source>
        <dbReference type="EMBL" id="VFK27539.1"/>
    </source>
</evidence>
<dbReference type="EMBL" id="CAADGH010000003">
    <property type="protein sequence ID" value="VFK74346.1"/>
    <property type="molecule type" value="Genomic_DNA"/>
</dbReference>
<dbReference type="InterPro" id="IPR002636">
    <property type="entry name" value="DUF29"/>
</dbReference>
<dbReference type="Gene3D" id="1.20.1220.20">
    <property type="entry name" value="Uncharcterised protein PF01724"/>
    <property type="match status" value="1"/>
</dbReference>
<dbReference type="Pfam" id="PF01724">
    <property type="entry name" value="DUF29"/>
    <property type="match status" value="1"/>
</dbReference>
<evidence type="ECO:0000313" key="2">
    <source>
        <dbReference type="EMBL" id="VFK31619.1"/>
    </source>
</evidence>
<dbReference type="EMBL" id="CAADFQ010000003">
    <property type="protein sequence ID" value="VFK27539.1"/>
    <property type="molecule type" value="Genomic_DNA"/>
</dbReference>
<accession>A0A450XE73</accession>
<reference evidence="1" key="1">
    <citation type="submission" date="2019-02" db="EMBL/GenBank/DDBJ databases">
        <authorList>
            <person name="Gruber-Vodicka R. H."/>
            <person name="Seah K. B. B."/>
        </authorList>
    </citation>
    <scope>NUCLEOTIDE SEQUENCE</scope>
    <source>
        <strain evidence="2">BECK_BZ197</strain>
        <strain evidence="3">BECK_BZ198</strain>
        <strain evidence="1">BECK_BZ199</strain>
    </source>
</reference>
<dbReference type="AlphaFoldDB" id="A0A450XE73"/>
<proteinExistence type="predicted"/>